<evidence type="ECO:0000256" key="1">
    <source>
        <dbReference type="ARBA" id="ARBA00004370"/>
    </source>
</evidence>
<evidence type="ECO:0000256" key="5">
    <source>
        <dbReference type="SAM" id="Phobius"/>
    </source>
</evidence>
<keyword evidence="3 5" id="KW-1133">Transmembrane helix</keyword>
<accession>A0A4E0RG88</accession>
<keyword evidence="2 5" id="KW-0812">Transmembrane</keyword>
<dbReference type="Proteomes" id="UP000230066">
    <property type="component" value="Unassembled WGS sequence"/>
</dbReference>
<dbReference type="CDD" id="cd00637">
    <property type="entry name" value="7tm_classA_rhodopsin-like"/>
    <property type="match status" value="1"/>
</dbReference>
<dbReference type="EMBL" id="JXXN02000699">
    <property type="protein sequence ID" value="THD26556.1"/>
    <property type="molecule type" value="Genomic_DNA"/>
</dbReference>
<feature type="domain" description="G-protein coupled receptors family 1 profile" evidence="6">
    <location>
        <begin position="99"/>
        <end position="294"/>
    </location>
</feature>
<comment type="subcellular location">
    <subcellularLocation>
        <location evidence="1">Membrane</location>
    </subcellularLocation>
</comment>
<dbReference type="PANTHER" id="PTHR45698:SF1">
    <property type="entry name" value="TRACE AMINE-ASSOCIATED RECEPTOR 13C-LIKE"/>
    <property type="match status" value="1"/>
</dbReference>
<proteinExistence type="predicted"/>
<sequence>MNAGLLVRFFIGTVGVIGTITNTIAFVLLLYHKYGSKLTNILFRAQCVYEGFGCFIMFLRQIFPEVALTNLIFFDRLFCMLWSQDNLFWPGPILAASNLVCISLDRLIAVFRPIFYRSRQRFLLLVFTSYNVINVLVLFTPQLARRQLVNGTCTFHFVLDDYRLNILGSIQAYMLVLFTYALPCLFIITSHAIIIWKIRKIYKSALENSNPSQIRTSSSTSTDDDQEQLRSSPVRRLIIMTVILSTLYIICHSMEAFTYALATSGVLNYIDNPVQQQMGLGLMVLCGCISPLVIACSTKQLLLKVVNTLRWYAKITFTRMAVVSQP</sequence>
<evidence type="ECO:0000256" key="2">
    <source>
        <dbReference type="ARBA" id="ARBA00022692"/>
    </source>
</evidence>
<dbReference type="GO" id="GO:0004930">
    <property type="term" value="F:G protein-coupled receptor activity"/>
    <property type="evidence" value="ECO:0007669"/>
    <property type="project" value="InterPro"/>
</dbReference>
<comment type="caution">
    <text evidence="7">The sequence shown here is derived from an EMBL/GenBank/DDBJ whole genome shotgun (WGS) entry which is preliminary data.</text>
</comment>
<keyword evidence="8" id="KW-1185">Reference proteome</keyword>
<evidence type="ECO:0000313" key="8">
    <source>
        <dbReference type="Proteomes" id="UP000230066"/>
    </source>
</evidence>
<evidence type="ECO:0000313" key="7">
    <source>
        <dbReference type="EMBL" id="THD26556.1"/>
    </source>
</evidence>
<evidence type="ECO:0000259" key="6">
    <source>
        <dbReference type="PROSITE" id="PS50262"/>
    </source>
</evidence>
<dbReference type="SUPFAM" id="SSF81321">
    <property type="entry name" value="Family A G protein-coupled receptor-like"/>
    <property type="match status" value="1"/>
</dbReference>
<feature type="transmembrane region" description="Helical" evidence="5">
    <location>
        <begin position="172"/>
        <end position="196"/>
    </location>
</feature>
<dbReference type="Pfam" id="PF00001">
    <property type="entry name" value="7tm_1"/>
    <property type="match status" value="1"/>
</dbReference>
<dbReference type="InterPro" id="IPR000276">
    <property type="entry name" value="GPCR_Rhodpsn"/>
</dbReference>
<dbReference type="AlphaFoldDB" id="A0A4E0RG88"/>
<dbReference type="PROSITE" id="PS50262">
    <property type="entry name" value="G_PROTEIN_RECEP_F1_2"/>
    <property type="match status" value="1"/>
</dbReference>
<protein>
    <recommendedName>
        <fullName evidence="6">G-protein coupled receptors family 1 profile domain-containing protein</fullName>
    </recommendedName>
</protein>
<reference evidence="7" key="1">
    <citation type="submission" date="2019-03" db="EMBL/GenBank/DDBJ databases">
        <title>Improved annotation for the trematode Fasciola hepatica.</title>
        <authorList>
            <person name="Choi Y.-J."/>
            <person name="Martin J."/>
            <person name="Mitreva M."/>
        </authorList>
    </citation>
    <scope>NUCLEOTIDE SEQUENCE [LARGE SCALE GENOMIC DNA]</scope>
</reference>
<dbReference type="InterPro" id="IPR017452">
    <property type="entry name" value="GPCR_Rhodpsn_7TM"/>
</dbReference>
<feature type="transmembrane region" description="Helical" evidence="5">
    <location>
        <begin position="52"/>
        <end position="73"/>
    </location>
</feature>
<name>A0A4E0RG88_FASHE</name>
<feature type="transmembrane region" description="Helical" evidence="5">
    <location>
        <begin position="282"/>
        <end position="302"/>
    </location>
</feature>
<evidence type="ECO:0000256" key="3">
    <source>
        <dbReference type="ARBA" id="ARBA00022989"/>
    </source>
</evidence>
<dbReference type="GO" id="GO:0016020">
    <property type="term" value="C:membrane"/>
    <property type="evidence" value="ECO:0007669"/>
    <property type="project" value="UniProtKB-SubCell"/>
</dbReference>
<evidence type="ECO:0000256" key="4">
    <source>
        <dbReference type="ARBA" id="ARBA00023136"/>
    </source>
</evidence>
<keyword evidence="4 5" id="KW-0472">Membrane</keyword>
<feature type="transmembrane region" description="Helical" evidence="5">
    <location>
        <begin position="122"/>
        <end position="140"/>
    </location>
</feature>
<dbReference type="Gene3D" id="1.20.1070.10">
    <property type="entry name" value="Rhodopsin 7-helix transmembrane proteins"/>
    <property type="match status" value="1"/>
</dbReference>
<feature type="transmembrane region" description="Helical" evidence="5">
    <location>
        <begin position="93"/>
        <end position="115"/>
    </location>
</feature>
<feature type="transmembrane region" description="Helical" evidence="5">
    <location>
        <begin position="6"/>
        <end position="31"/>
    </location>
</feature>
<feature type="transmembrane region" description="Helical" evidence="5">
    <location>
        <begin position="237"/>
        <end position="262"/>
    </location>
</feature>
<gene>
    <name evidence="7" type="ORF">D915_002766</name>
</gene>
<organism evidence="7 8">
    <name type="scientific">Fasciola hepatica</name>
    <name type="common">Liver fluke</name>
    <dbReference type="NCBI Taxonomy" id="6192"/>
    <lineage>
        <taxon>Eukaryota</taxon>
        <taxon>Metazoa</taxon>
        <taxon>Spiralia</taxon>
        <taxon>Lophotrochozoa</taxon>
        <taxon>Platyhelminthes</taxon>
        <taxon>Trematoda</taxon>
        <taxon>Digenea</taxon>
        <taxon>Plagiorchiida</taxon>
        <taxon>Echinostomata</taxon>
        <taxon>Echinostomatoidea</taxon>
        <taxon>Fasciolidae</taxon>
        <taxon>Fasciola</taxon>
    </lineage>
</organism>
<dbReference type="PANTHER" id="PTHR45698">
    <property type="entry name" value="TRACE AMINE-ASSOCIATED RECEPTOR 19N-RELATED"/>
    <property type="match status" value="1"/>
</dbReference>